<organism evidence="6 7">
    <name type="scientific">Brevifollis gellanilyticus</name>
    <dbReference type="NCBI Taxonomy" id="748831"/>
    <lineage>
        <taxon>Bacteria</taxon>
        <taxon>Pseudomonadati</taxon>
        <taxon>Verrucomicrobiota</taxon>
        <taxon>Verrucomicrobiia</taxon>
        <taxon>Verrucomicrobiales</taxon>
        <taxon>Verrucomicrobiaceae</taxon>
    </lineage>
</organism>
<keyword evidence="4" id="KW-0812">Transmembrane</keyword>
<dbReference type="GO" id="GO:0003885">
    <property type="term" value="F:D-arabinono-1,4-lactone oxidase activity"/>
    <property type="evidence" value="ECO:0007669"/>
    <property type="project" value="InterPro"/>
</dbReference>
<feature type="domain" description="FAD-binding PCMH-type" evidence="5">
    <location>
        <begin position="53"/>
        <end position="229"/>
    </location>
</feature>
<dbReference type="Pfam" id="PF01565">
    <property type="entry name" value="FAD_binding_4"/>
    <property type="match status" value="1"/>
</dbReference>
<dbReference type="AlphaFoldDB" id="A0A512MDA4"/>
<dbReference type="GO" id="GO:0071949">
    <property type="term" value="F:FAD binding"/>
    <property type="evidence" value="ECO:0007669"/>
    <property type="project" value="InterPro"/>
</dbReference>
<dbReference type="EMBL" id="BKAG01000034">
    <property type="protein sequence ID" value="GEP44715.1"/>
    <property type="molecule type" value="Genomic_DNA"/>
</dbReference>
<dbReference type="RefSeq" id="WP_146852935.1">
    <property type="nucleotide sequence ID" value="NZ_BKAG01000034.1"/>
</dbReference>
<keyword evidence="2" id="KW-0274">FAD</keyword>
<dbReference type="InterPro" id="IPR016166">
    <property type="entry name" value="FAD-bd_PCMH"/>
</dbReference>
<evidence type="ECO:0000259" key="5">
    <source>
        <dbReference type="PROSITE" id="PS51387"/>
    </source>
</evidence>
<dbReference type="PROSITE" id="PS51387">
    <property type="entry name" value="FAD_PCMH"/>
    <property type="match status" value="1"/>
</dbReference>
<evidence type="ECO:0000256" key="1">
    <source>
        <dbReference type="ARBA" id="ARBA00022630"/>
    </source>
</evidence>
<dbReference type="OrthoDB" id="9768764at2"/>
<dbReference type="InterPro" id="IPR006094">
    <property type="entry name" value="Oxid_FAD_bind_N"/>
</dbReference>
<evidence type="ECO:0000313" key="6">
    <source>
        <dbReference type="EMBL" id="GEP44715.1"/>
    </source>
</evidence>
<name>A0A512MDA4_9BACT</name>
<dbReference type="InterPro" id="IPR007173">
    <property type="entry name" value="ALO_C"/>
</dbReference>
<dbReference type="InterPro" id="IPR016164">
    <property type="entry name" value="FAD-linked_Oxase-like_C"/>
</dbReference>
<evidence type="ECO:0000256" key="3">
    <source>
        <dbReference type="ARBA" id="ARBA00023002"/>
    </source>
</evidence>
<dbReference type="Gene3D" id="3.30.465.10">
    <property type="match status" value="1"/>
</dbReference>
<keyword evidence="4" id="KW-0472">Membrane</keyword>
<evidence type="ECO:0000256" key="2">
    <source>
        <dbReference type="ARBA" id="ARBA00022827"/>
    </source>
</evidence>
<accession>A0A512MDA4</accession>
<keyword evidence="7" id="KW-1185">Reference proteome</keyword>
<dbReference type="GO" id="GO:0016020">
    <property type="term" value="C:membrane"/>
    <property type="evidence" value="ECO:0007669"/>
    <property type="project" value="InterPro"/>
</dbReference>
<reference evidence="6 7" key="1">
    <citation type="submission" date="2019-07" db="EMBL/GenBank/DDBJ databases">
        <title>Whole genome shotgun sequence of Brevifollis gellanilyticus NBRC 108608.</title>
        <authorList>
            <person name="Hosoyama A."/>
            <person name="Uohara A."/>
            <person name="Ohji S."/>
            <person name="Ichikawa N."/>
        </authorList>
    </citation>
    <scope>NUCLEOTIDE SEQUENCE [LARGE SCALE GENOMIC DNA]</scope>
    <source>
        <strain evidence="6 7">NBRC 108608</strain>
    </source>
</reference>
<dbReference type="InterPro" id="IPR036318">
    <property type="entry name" value="FAD-bd_PCMH-like_sf"/>
</dbReference>
<keyword evidence="4" id="KW-1133">Transmembrane helix</keyword>
<dbReference type="Pfam" id="PF04030">
    <property type="entry name" value="ALO"/>
    <property type="match status" value="1"/>
</dbReference>
<dbReference type="Proteomes" id="UP000321577">
    <property type="component" value="Unassembled WGS sequence"/>
</dbReference>
<keyword evidence="1" id="KW-0285">Flavoprotein</keyword>
<dbReference type="InterPro" id="IPR016169">
    <property type="entry name" value="FAD-bd_PCMH_sub2"/>
</dbReference>
<dbReference type="SUPFAM" id="SSF55103">
    <property type="entry name" value="FAD-linked oxidases, C-terminal domain"/>
    <property type="match status" value="1"/>
</dbReference>
<dbReference type="SUPFAM" id="SSF56176">
    <property type="entry name" value="FAD-binding/transporter-associated domain-like"/>
    <property type="match status" value="1"/>
</dbReference>
<dbReference type="PANTHER" id="PTHR43762">
    <property type="entry name" value="L-GULONOLACTONE OXIDASE"/>
    <property type="match status" value="1"/>
</dbReference>
<evidence type="ECO:0000313" key="7">
    <source>
        <dbReference type="Proteomes" id="UP000321577"/>
    </source>
</evidence>
<keyword evidence="3" id="KW-0560">Oxidoreductase</keyword>
<sequence>MIRLLRRLLWLVFSLVVLSVLIVGGHLLLVWWKDGAGPPPWPEAGRGDIGRFVVGNPAEVIQVAGDLAEAEAQLSVLVLKAGSTGGHIAIAGRRHCMGGHTMADGATVLDMTPLKHVQVDAANKTITVGAGAVWENILLELQKHQLAVKVMQSNNDFSIGGSLSVNCHGWQQGLPPVSSTVRSFRLVMADGKVVECRRDNENAVLFRHVLGGYGLFGIITEATLDVVDDAYYTIKSVPVTPATYHQEFMRMTADGEVGMAYGRINIAPFGFLESGTVNVLRKTSGSGIPKLTPTGPVESLKRLVFRGSVGSAFGKQIREWGEGIGGETTGGWRSIIQSEPAAKFGSYDTGSSEILHEYFVPVAQLDAFVKAIRPILKDKKHPVDLLNITVRDVKPDTDTALPYAREHVFGLVMLFHLELGQESDLNMQAFTQKMIDAALKVGGTYYLPYRLHATPEQFKAAYPQAEAFFTEKHRFDPKGIFTNTFHQTYDPK</sequence>
<gene>
    <name evidence="6" type="ORF">BGE01nite_40060</name>
</gene>
<protein>
    <submittedName>
        <fullName evidence="6">FAD-binding protein</fullName>
    </submittedName>
</protein>
<evidence type="ECO:0000256" key="4">
    <source>
        <dbReference type="SAM" id="Phobius"/>
    </source>
</evidence>
<dbReference type="PANTHER" id="PTHR43762:SF1">
    <property type="entry name" value="D-ARABINONO-1,4-LACTONE OXIDASE"/>
    <property type="match status" value="1"/>
</dbReference>
<dbReference type="InterPro" id="IPR010031">
    <property type="entry name" value="FAD_lactone_oxidase-like"/>
</dbReference>
<comment type="caution">
    <text evidence="6">The sequence shown here is derived from an EMBL/GenBank/DDBJ whole genome shotgun (WGS) entry which is preliminary data.</text>
</comment>
<proteinExistence type="predicted"/>
<feature type="transmembrane region" description="Helical" evidence="4">
    <location>
        <begin position="7"/>
        <end position="32"/>
    </location>
</feature>